<dbReference type="RefSeq" id="XP_035339137.1">
    <property type="nucleotide sequence ID" value="XM_035483244.1"/>
</dbReference>
<dbReference type="EMBL" id="CP055898">
    <property type="protein sequence ID" value="QKX52958.1"/>
    <property type="molecule type" value="Genomic_DNA"/>
</dbReference>
<evidence type="ECO:0000256" key="5">
    <source>
        <dbReference type="PIRSR" id="PIRSR024851-51"/>
    </source>
</evidence>
<dbReference type="OrthoDB" id="5281072at2759"/>
<proteinExistence type="inferred from homology"/>
<accession>A0A7H8QG55</accession>
<gene>
    <name evidence="7" type="ORF">TRUGW13939_00029</name>
</gene>
<feature type="domain" description="Scytalone dehydratase-like" evidence="6">
    <location>
        <begin position="12"/>
        <end position="164"/>
    </location>
</feature>
<evidence type="ECO:0000256" key="1">
    <source>
        <dbReference type="ARBA" id="ARBA00008584"/>
    </source>
</evidence>
<dbReference type="Gene3D" id="3.10.450.50">
    <property type="match status" value="1"/>
</dbReference>
<name>A0A7H8QG55_TALRU</name>
<keyword evidence="8" id="KW-1185">Reference proteome</keyword>
<dbReference type="InterPro" id="IPR049884">
    <property type="entry name" value="Scytalone_dh"/>
</dbReference>
<dbReference type="Pfam" id="PF02982">
    <property type="entry name" value="Scytalone_dh"/>
    <property type="match status" value="1"/>
</dbReference>
<sequence length="166" mass="19288">MADQNDKQPSPQDVLGCQAAAFEWAESFDSKDWDRLFKCLAPTLHIDYRAVMDKFWESLPAEDFQALASSKNFLGDPRVKTQHFIGVSKFVQVADDEITGYHQMRVAHQKFKDEEQTEVLHKGHAHGRGKFWYRRVDGVWKFAGLQPEIRWTEYDYGKVFQADNEG</sequence>
<evidence type="ECO:0000313" key="8">
    <source>
        <dbReference type="Proteomes" id="UP000509510"/>
    </source>
</evidence>
<evidence type="ECO:0000256" key="2">
    <source>
        <dbReference type="ARBA" id="ARBA00023239"/>
    </source>
</evidence>
<dbReference type="PIRSF" id="PIRSF024851">
    <property type="entry name" value="SCD1"/>
    <property type="match status" value="1"/>
</dbReference>
<feature type="active site" evidence="4">
    <location>
        <position position="83"/>
    </location>
</feature>
<feature type="active site" evidence="4">
    <location>
        <position position="108"/>
    </location>
</feature>
<dbReference type="InterPro" id="IPR032710">
    <property type="entry name" value="NTF2-like_dom_sf"/>
</dbReference>
<evidence type="ECO:0000313" key="7">
    <source>
        <dbReference type="EMBL" id="QKX52958.1"/>
    </source>
</evidence>
<dbReference type="AlphaFoldDB" id="A0A7H8QG55"/>
<dbReference type="GO" id="GO:0006582">
    <property type="term" value="P:melanin metabolic process"/>
    <property type="evidence" value="ECO:0007669"/>
    <property type="project" value="InterPro"/>
</dbReference>
<reference evidence="8" key="1">
    <citation type="submission" date="2020-06" db="EMBL/GenBank/DDBJ databases">
        <title>A chromosome-scale genome assembly of Talaromyces rugulosus W13939.</title>
        <authorList>
            <person name="Wang B."/>
            <person name="Guo L."/>
            <person name="Ye K."/>
            <person name="Wang L."/>
        </authorList>
    </citation>
    <scope>NUCLEOTIDE SEQUENCE [LARGE SCALE GENOMIC DNA]</scope>
    <source>
        <strain evidence="8">W13939</strain>
    </source>
</reference>
<dbReference type="Proteomes" id="UP000509510">
    <property type="component" value="Chromosome I"/>
</dbReference>
<keyword evidence="2 3" id="KW-0456">Lyase</keyword>
<dbReference type="SUPFAM" id="SSF54427">
    <property type="entry name" value="NTF2-like"/>
    <property type="match status" value="1"/>
</dbReference>
<dbReference type="KEGG" id="trg:TRUGW13939_00029"/>
<evidence type="ECO:0000256" key="4">
    <source>
        <dbReference type="PIRSR" id="PIRSR024851-50"/>
    </source>
</evidence>
<feature type="binding site" evidence="5">
    <location>
        <position position="48"/>
    </location>
    <ligand>
        <name>substrate</name>
    </ligand>
</feature>
<comment type="similarity">
    <text evidence="1 3">Belongs to the scytalone dehydratase family.</text>
</comment>
<dbReference type="InterPro" id="IPR004235">
    <property type="entry name" value="Scytalone_dehydratase"/>
</dbReference>
<evidence type="ECO:0000259" key="6">
    <source>
        <dbReference type="Pfam" id="PF02982"/>
    </source>
</evidence>
<dbReference type="GeneID" id="55987546"/>
<dbReference type="GO" id="GO:0030411">
    <property type="term" value="F:scytalone dehydratase activity"/>
    <property type="evidence" value="ECO:0007669"/>
    <property type="project" value="InterPro"/>
</dbReference>
<organism evidence="7 8">
    <name type="scientific">Talaromyces rugulosus</name>
    <name type="common">Penicillium rugulosum</name>
    <dbReference type="NCBI Taxonomy" id="121627"/>
    <lineage>
        <taxon>Eukaryota</taxon>
        <taxon>Fungi</taxon>
        <taxon>Dikarya</taxon>
        <taxon>Ascomycota</taxon>
        <taxon>Pezizomycotina</taxon>
        <taxon>Eurotiomycetes</taxon>
        <taxon>Eurotiomycetidae</taxon>
        <taxon>Eurotiales</taxon>
        <taxon>Trichocomaceae</taxon>
        <taxon>Talaromyces</taxon>
        <taxon>Talaromyces sect. Islandici</taxon>
    </lineage>
</organism>
<evidence type="ECO:0000256" key="3">
    <source>
        <dbReference type="PIRNR" id="PIRNR024851"/>
    </source>
</evidence>
<protein>
    <recommendedName>
        <fullName evidence="6">Scytalone dehydratase-like domain-containing protein</fullName>
    </recommendedName>
</protein>